<dbReference type="KEGG" id="ppel:H6H00_19455"/>
<dbReference type="AlphaFoldDB" id="A0A7G7MC96"/>
<accession>A0A7G7MC96</accession>
<dbReference type="EMBL" id="CP060131">
    <property type="protein sequence ID" value="QNG50407.1"/>
    <property type="molecule type" value="Genomic_DNA"/>
</dbReference>
<organism evidence="1 2">
    <name type="scientific">Pseudonocardia petroleophila</name>
    <dbReference type="NCBI Taxonomy" id="37331"/>
    <lineage>
        <taxon>Bacteria</taxon>
        <taxon>Bacillati</taxon>
        <taxon>Actinomycetota</taxon>
        <taxon>Actinomycetes</taxon>
        <taxon>Pseudonocardiales</taxon>
        <taxon>Pseudonocardiaceae</taxon>
        <taxon>Pseudonocardia</taxon>
    </lineage>
</organism>
<dbReference type="RefSeq" id="WP_185717169.1">
    <property type="nucleotide sequence ID" value="NZ_BAAAWI010000001.1"/>
</dbReference>
<name>A0A7G7MC96_9PSEU</name>
<protein>
    <submittedName>
        <fullName evidence="1">Uncharacterized protein</fullName>
    </submittedName>
</protein>
<proteinExistence type="predicted"/>
<sequence length="88" mass="9353">MSRDCFTPYDWSRSYLLPADVASNIELRGSVGMLGAHNAARGLLVEVCRHTGAHPAGLHYAETVLGDGAIIVVDVTATAHRPTAKHSV</sequence>
<keyword evidence="2" id="KW-1185">Reference proteome</keyword>
<gene>
    <name evidence="1" type="ORF">H6H00_19455</name>
</gene>
<evidence type="ECO:0000313" key="2">
    <source>
        <dbReference type="Proteomes" id="UP000515728"/>
    </source>
</evidence>
<dbReference type="Proteomes" id="UP000515728">
    <property type="component" value="Chromosome"/>
</dbReference>
<reference evidence="1 2" key="1">
    <citation type="submission" date="2020-08" db="EMBL/GenBank/DDBJ databases">
        <authorList>
            <person name="Mo P."/>
        </authorList>
    </citation>
    <scope>NUCLEOTIDE SEQUENCE [LARGE SCALE GENOMIC DNA]</scope>
    <source>
        <strain evidence="1 2">CGMCC 4.1532</strain>
    </source>
</reference>
<evidence type="ECO:0000313" key="1">
    <source>
        <dbReference type="EMBL" id="QNG50407.1"/>
    </source>
</evidence>